<evidence type="ECO:0000313" key="1">
    <source>
        <dbReference type="EMBL" id="OIN57874.1"/>
    </source>
</evidence>
<proteinExistence type="predicted"/>
<dbReference type="AlphaFoldDB" id="A0A1S2VGM4"/>
<gene>
    <name evidence="1" type="ORF">BLX24_17410</name>
</gene>
<evidence type="ECO:0000313" key="2">
    <source>
        <dbReference type="Proteomes" id="UP000181790"/>
    </source>
</evidence>
<dbReference type="OrthoDB" id="5589102at2"/>
<dbReference type="RefSeq" id="WP_071504463.1">
    <property type="nucleotide sequence ID" value="NZ_MORL01000009.1"/>
</dbReference>
<sequence>MYVQKVSLEIKSDAAIDEVVDAFIVLLNFYRGSGQKQGKIESQYVSGNTVTAYPFTLECDSLDKSHNNFYVNRQIEKLETICQSDVQITTIGKSHDDYTGPCTCHKPEFYILKTDYISIDSPVTCGSCNHRVPLYRLPVYEDHGYMPILSWETNYVSCDSLQMNCEVGEQWATRQMQDVRSQLSKQGITICHTIEQLTAIPTYYYLYNYRRRPNKVTQNHCPNCKQPWSLKKRLHRFYDFKCDFCRLISTVSLNT</sequence>
<dbReference type="Pfam" id="PF10071">
    <property type="entry name" value="DUF2310"/>
    <property type="match status" value="1"/>
</dbReference>
<dbReference type="GO" id="GO:0003677">
    <property type="term" value="F:DNA binding"/>
    <property type="evidence" value="ECO:0007669"/>
    <property type="project" value="UniProtKB-KW"/>
</dbReference>
<name>A0A1S2VGM4_9BACT</name>
<accession>A0A1S2VGM4</accession>
<keyword evidence="2" id="KW-1185">Reference proteome</keyword>
<dbReference type="InterPro" id="IPR016908">
    <property type="entry name" value="UCP029037"/>
</dbReference>
<dbReference type="Proteomes" id="UP000181790">
    <property type="component" value="Unassembled WGS sequence"/>
</dbReference>
<organism evidence="1 2">
    <name type="scientific">Arsenicibacter rosenii</name>
    <dbReference type="NCBI Taxonomy" id="1750698"/>
    <lineage>
        <taxon>Bacteria</taxon>
        <taxon>Pseudomonadati</taxon>
        <taxon>Bacteroidota</taxon>
        <taxon>Cytophagia</taxon>
        <taxon>Cytophagales</taxon>
        <taxon>Spirosomataceae</taxon>
        <taxon>Arsenicibacter</taxon>
    </lineage>
</organism>
<protein>
    <submittedName>
        <fullName evidence="1">DNA-binding protein</fullName>
    </submittedName>
</protein>
<reference evidence="1 2" key="1">
    <citation type="submission" date="2016-10" db="EMBL/GenBank/DDBJ databases">
        <title>Arsenicibacter rosenii gen. nov., sp. nov., an efficient arsenic-methylating bacterium isolated from an arsenic-contaminated paddy soil.</title>
        <authorList>
            <person name="Huang K."/>
        </authorList>
    </citation>
    <scope>NUCLEOTIDE SEQUENCE [LARGE SCALE GENOMIC DNA]</scope>
    <source>
        <strain evidence="1 2">SM-1</strain>
    </source>
</reference>
<keyword evidence="1" id="KW-0238">DNA-binding</keyword>
<comment type="caution">
    <text evidence="1">The sequence shown here is derived from an EMBL/GenBank/DDBJ whole genome shotgun (WGS) entry which is preliminary data.</text>
</comment>
<dbReference type="EMBL" id="MORL01000009">
    <property type="protein sequence ID" value="OIN57874.1"/>
    <property type="molecule type" value="Genomic_DNA"/>
</dbReference>